<comment type="caution">
    <text evidence="6">The sequence shown here is derived from an EMBL/GenBank/DDBJ whole genome shotgun (WGS) entry which is preliminary data.</text>
</comment>
<dbReference type="Pfam" id="PF13176">
    <property type="entry name" value="TPR_7"/>
    <property type="match status" value="1"/>
</dbReference>
<dbReference type="GO" id="GO:0006368">
    <property type="term" value="P:transcription elongation by RNA polymerase II"/>
    <property type="evidence" value="ECO:0007669"/>
    <property type="project" value="TreeGrafter"/>
</dbReference>
<keyword evidence="2 3" id="KW-0802">TPR repeat</keyword>
<organism evidence="6 7">
    <name type="scientific">Cristinia sonorae</name>
    <dbReference type="NCBI Taxonomy" id="1940300"/>
    <lineage>
        <taxon>Eukaryota</taxon>
        <taxon>Fungi</taxon>
        <taxon>Dikarya</taxon>
        <taxon>Basidiomycota</taxon>
        <taxon>Agaricomycotina</taxon>
        <taxon>Agaricomycetes</taxon>
        <taxon>Agaricomycetidae</taxon>
        <taxon>Agaricales</taxon>
        <taxon>Pleurotineae</taxon>
        <taxon>Stephanosporaceae</taxon>
        <taxon>Cristinia</taxon>
    </lineage>
</organism>
<feature type="compositionally biased region" description="Basic residues" evidence="5">
    <location>
        <begin position="1019"/>
        <end position="1029"/>
    </location>
</feature>
<dbReference type="PANTHER" id="PTHR14027">
    <property type="entry name" value="RNA POLYMERASE-ASSOCIATED PROTEIN CTR9"/>
    <property type="match status" value="1"/>
</dbReference>
<reference evidence="6" key="1">
    <citation type="journal article" date="2021" name="New Phytol.">
        <title>Evolutionary innovations through gain and loss of genes in the ectomycorrhizal Boletales.</title>
        <authorList>
            <person name="Wu G."/>
            <person name="Miyauchi S."/>
            <person name="Morin E."/>
            <person name="Kuo A."/>
            <person name="Drula E."/>
            <person name="Varga T."/>
            <person name="Kohler A."/>
            <person name="Feng B."/>
            <person name="Cao Y."/>
            <person name="Lipzen A."/>
            <person name="Daum C."/>
            <person name="Hundley H."/>
            <person name="Pangilinan J."/>
            <person name="Johnson J."/>
            <person name="Barry K."/>
            <person name="LaButti K."/>
            <person name="Ng V."/>
            <person name="Ahrendt S."/>
            <person name="Min B."/>
            <person name="Choi I.G."/>
            <person name="Park H."/>
            <person name="Plett J.M."/>
            <person name="Magnuson J."/>
            <person name="Spatafora J.W."/>
            <person name="Nagy L.G."/>
            <person name="Henrissat B."/>
            <person name="Grigoriev I.V."/>
            <person name="Yang Z.L."/>
            <person name="Xu J."/>
            <person name="Martin F.M."/>
        </authorList>
    </citation>
    <scope>NUCLEOTIDE SEQUENCE</scope>
    <source>
        <strain evidence="6">KKN 215</strain>
    </source>
</reference>
<dbReference type="SUPFAM" id="SSF48452">
    <property type="entry name" value="TPR-like"/>
    <property type="match status" value="2"/>
</dbReference>
<dbReference type="AlphaFoldDB" id="A0A8K0XVF8"/>
<name>A0A8K0XVF8_9AGAR</name>
<dbReference type="InterPro" id="IPR031101">
    <property type="entry name" value="Ctr9"/>
</dbReference>
<gene>
    <name evidence="6" type="ORF">BXZ70DRAFT_1013744</name>
</gene>
<protein>
    <recommendedName>
        <fullName evidence="8">RNA polymerase II-associated protein</fullName>
    </recommendedName>
</protein>
<dbReference type="OrthoDB" id="343875at2759"/>
<keyword evidence="7" id="KW-1185">Reference proteome</keyword>
<dbReference type="PANTHER" id="PTHR14027:SF2">
    <property type="entry name" value="RNA POLYMERASE-ASSOCIATED PROTEIN CTR9 HOMOLOG"/>
    <property type="match status" value="1"/>
</dbReference>
<evidence type="ECO:0008006" key="8">
    <source>
        <dbReference type="Google" id="ProtNLM"/>
    </source>
</evidence>
<dbReference type="GO" id="GO:0006355">
    <property type="term" value="P:regulation of DNA-templated transcription"/>
    <property type="evidence" value="ECO:0007669"/>
    <property type="project" value="InterPro"/>
</dbReference>
<accession>A0A8K0XVF8</accession>
<keyword evidence="4" id="KW-0175">Coiled coil</keyword>
<feature type="compositionally biased region" description="Acidic residues" evidence="5">
    <location>
        <begin position="1034"/>
        <end position="1049"/>
    </location>
</feature>
<evidence type="ECO:0000256" key="1">
    <source>
        <dbReference type="ARBA" id="ARBA00022737"/>
    </source>
</evidence>
<dbReference type="Gene3D" id="1.25.40.10">
    <property type="entry name" value="Tetratricopeptide repeat domain"/>
    <property type="match status" value="4"/>
</dbReference>
<proteinExistence type="predicted"/>
<evidence type="ECO:0000256" key="2">
    <source>
        <dbReference type="ARBA" id="ARBA00022803"/>
    </source>
</evidence>
<dbReference type="InterPro" id="IPR019734">
    <property type="entry name" value="TPR_rpt"/>
</dbReference>
<dbReference type="Pfam" id="PF13181">
    <property type="entry name" value="TPR_8"/>
    <property type="match status" value="1"/>
</dbReference>
<evidence type="ECO:0000256" key="4">
    <source>
        <dbReference type="SAM" id="Coils"/>
    </source>
</evidence>
<dbReference type="EMBL" id="JAEVFJ010000001">
    <property type="protein sequence ID" value="KAH8107706.1"/>
    <property type="molecule type" value="Genomic_DNA"/>
</dbReference>
<dbReference type="GO" id="GO:0016593">
    <property type="term" value="C:Cdc73/Paf1 complex"/>
    <property type="evidence" value="ECO:0007669"/>
    <property type="project" value="TreeGrafter"/>
</dbReference>
<evidence type="ECO:0000313" key="7">
    <source>
        <dbReference type="Proteomes" id="UP000813824"/>
    </source>
</evidence>
<dbReference type="SMART" id="SM00028">
    <property type="entry name" value="TPR"/>
    <property type="match status" value="12"/>
</dbReference>
<feature type="region of interest" description="Disordered" evidence="5">
    <location>
        <begin position="981"/>
        <end position="1095"/>
    </location>
</feature>
<feature type="repeat" description="TPR" evidence="3">
    <location>
        <begin position="554"/>
        <end position="587"/>
    </location>
</feature>
<keyword evidence="1" id="KW-0677">Repeat</keyword>
<dbReference type="PROSITE" id="PS50005">
    <property type="entry name" value="TPR"/>
    <property type="match status" value="2"/>
</dbReference>
<feature type="repeat" description="TPR" evidence="3">
    <location>
        <begin position="761"/>
        <end position="794"/>
    </location>
</feature>
<feature type="coiled-coil region" evidence="4">
    <location>
        <begin position="925"/>
        <end position="966"/>
    </location>
</feature>
<evidence type="ECO:0000313" key="6">
    <source>
        <dbReference type="EMBL" id="KAH8107706.1"/>
    </source>
</evidence>
<dbReference type="InterPro" id="IPR011990">
    <property type="entry name" value="TPR-like_helical_dom_sf"/>
</dbReference>
<sequence length="1095" mass="123128">MNGERSPSPPVGRTLDIELTSQEVISVDLDNLELNPDDLLEVLKDSQSKVWVWTKLAAEYWNQGHLDIAEKLAQGAIDTLQYNGSTSTLPPLYYLLANIQIARARRAPKLILQDARQDNMAKEKQRDAFYKEAIQLLNQGDKTESEEGISPTLAFLTRAIYQLENRQMDDALRSFDGVLANKPTNVVALLGKARILYTRRQYAQSLRLFQEVLRLSPHCKPDPRIGIGLCFWALDHKAQAKAAWERSLEVNPTEWAAQLLLGLEAMNASKNEALPEEERRHQYIQGTRLINIAFKANQKNSAAANALCELLLRKGQFDKALKLAERTIQYADTLTVLTEGYIRAARVLSSTDLHTDAQRYYTIAKEGQPANVLASVGLAQSQLKLDEIAAAIHTLDTLLQAPNENRSPEASVMLASLRANPRPGADQAQEKTRARELYDRVSRALRLPEDAHSHLNGHSHKPLSSAGRSIAEDLEVHTEMARLWQGESSDKVERALTEALRISETSAKPDPRLINNLAALKHLDGKLDQARVMYETALTHAATVEGGSGEGMSTSILYNLARVYEDEGNETMAKEAYDKLLTRHPEYVDAKVRLAKMLSDLNKSNEAHELLKEALSSQNSNLNLRAFYTYFLIQNNMATPAKDFVFRTLKEHERYDLYSLCAAGWIQYHQARESRDASSKGIEERRRGFQRSAEFYEKALHLDPMCAIAAQGLAIVTAEDALGNLGGALGPPTPDEAQKRVKNAREALDVFAKVREALDDGSVYSNMGHCYYASDDYDRAIESYETASRKFYHDHNVPVLLCLCRSWYAKANKNQSFSSMNTALAYAQRAYHLHPHDKAILYNIAMVQQKAAEMLFAIVPAKRTLKDLQKAIMQAQHAQKLFASLAADKSPVVPYNKDLADQRRKYGDSVLRRCDEHLAAQKQFEAEAKARVDAARQRRQEEKERVEALEEQRRIENERLAGELAEKRRIAREQALEWTREVRMESDEEKEKKAKKAVRKPKAENGGGSGDEANGGEPKKKKKGGKLKRRDTDGEVGEAGDTFSGDEDGESKPTKKRTKKRVVRDEDEEEVASAAPKRKQFKSKEYISDSDEDMS</sequence>
<dbReference type="Proteomes" id="UP000813824">
    <property type="component" value="Unassembled WGS sequence"/>
</dbReference>
<dbReference type="GO" id="GO:0000993">
    <property type="term" value="F:RNA polymerase II complex binding"/>
    <property type="evidence" value="ECO:0007669"/>
    <property type="project" value="TreeGrafter"/>
</dbReference>
<evidence type="ECO:0000256" key="5">
    <source>
        <dbReference type="SAM" id="MobiDB-lite"/>
    </source>
</evidence>
<evidence type="ECO:0000256" key="3">
    <source>
        <dbReference type="PROSITE-ProRule" id="PRU00339"/>
    </source>
</evidence>
<feature type="compositionally biased region" description="Basic and acidic residues" evidence="5">
    <location>
        <begin position="981"/>
        <end position="992"/>
    </location>
</feature>
<dbReference type="Pfam" id="PF13432">
    <property type="entry name" value="TPR_16"/>
    <property type="match status" value="1"/>
</dbReference>